<keyword evidence="2" id="KW-0433">Leucine-rich repeat</keyword>
<name>A0A2P5FC37_TREOI</name>
<evidence type="ECO:0000256" key="1">
    <source>
        <dbReference type="ARBA" id="ARBA00004479"/>
    </source>
</evidence>
<keyword evidence="14" id="KW-1185">Reference proteome</keyword>
<dbReference type="OrthoDB" id="1739302at2759"/>
<feature type="domain" description="Leucine-rich repeat-containing N-terminal plant-type" evidence="11">
    <location>
        <begin position="38"/>
        <end position="74"/>
    </location>
</feature>
<dbReference type="InterPro" id="IPR003591">
    <property type="entry name" value="Leu-rich_rpt_typical-subtyp"/>
</dbReference>
<keyword evidence="5" id="KW-0677">Repeat</keyword>
<gene>
    <name evidence="13" type="ORF">TorRG33x02_088760</name>
</gene>
<protein>
    <submittedName>
        <fullName evidence="13">LRR domain containing protein</fullName>
    </submittedName>
</protein>
<dbReference type="PRINTS" id="PR00019">
    <property type="entry name" value="LEURICHRPT"/>
</dbReference>
<dbReference type="InterPro" id="IPR013210">
    <property type="entry name" value="LRR_N_plant-typ"/>
</dbReference>
<keyword evidence="3" id="KW-0812">Transmembrane</keyword>
<keyword evidence="6" id="KW-1133">Transmembrane helix</keyword>
<dbReference type="EMBL" id="JXTC01000045">
    <property type="protein sequence ID" value="PON95354.1"/>
    <property type="molecule type" value="Genomic_DNA"/>
</dbReference>
<proteinExistence type="predicted"/>
<evidence type="ECO:0000256" key="2">
    <source>
        <dbReference type="ARBA" id="ARBA00022614"/>
    </source>
</evidence>
<comment type="caution">
    <text evidence="13">The sequence shown here is derived from an EMBL/GenBank/DDBJ whole genome shotgun (WGS) entry which is preliminary data.</text>
</comment>
<evidence type="ECO:0000256" key="4">
    <source>
        <dbReference type="ARBA" id="ARBA00022729"/>
    </source>
</evidence>
<dbReference type="FunFam" id="3.80.10.10:FF:000649">
    <property type="entry name" value="Leucine Rich Repeat family protein"/>
    <property type="match status" value="1"/>
</dbReference>
<keyword evidence="7" id="KW-0472">Membrane</keyword>
<evidence type="ECO:0000259" key="12">
    <source>
        <dbReference type="Pfam" id="PF23598"/>
    </source>
</evidence>
<dbReference type="Proteomes" id="UP000237000">
    <property type="component" value="Unassembled WGS sequence"/>
</dbReference>
<evidence type="ECO:0000256" key="7">
    <source>
        <dbReference type="ARBA" id="ARBA00023136"/>
    </source>
</evidence>
<evidence type="ECO:0000256" key="10">
    <source>
        <dbReference type="SAM" id="SignalP"/>
    </source>
</evidence>
<dbReference type="InParanoid" id="A0A2P5FC37"/>
<accession>A0A2P5FC37</accession>
<reference evidence="14" key="1">
    <citation type="submission" date="2016-06" db="EMBL/GenBank/DDBJ databases">
        <title>Parallel loss of symbiosis genes in relatives of nitrogen-fixing non-legume Parasponia.</title>
        <authorList>
            <person name="Van Velzen R."/>
            <person name="Holmer R."/>
            <person name="Bu F."/>
            <person name="Rutten L."/>
            <person name="Van Zeijl A."/>
            <person name="Liu W."/>
            <person name="Santuari L."/>
            <person name="Cao Q."/>
            <person name="Sharma T."/>
            <person name="Shen D."/>
            <person name="Roswanjaya Y."/>
            <person name="Wardhani T."/>
            <person name="Kalhor M.S."/>
            <person name="Jansen J."/>
            <person name="Van den Hoogen J."/>
            <person name="Gungor B."/>
            <person name="Hartog M."/>
            <person name="Hontelez J."/>
            <person name="Verver J."/>
            <person name="Yang W.-C."/>
            <person name="Schijlen E."/>
            <person name="Repin R."/>
            <person name="Schilthuizen M."/>
            <person name="Schranz E."/>
            <person name="Heidstra R."/>
            <person name="Miyata K."/>
            <person name="Fedorova E."/>
            <person name="Kohlen W."/>
            <person name="Bisseling T."/>
            <person name="Smit S."/>
            <person name="Geurts R."/>
        </authorList>
    </citation>
    <scope>NUCLEOTIDE SEQUENCE [LARGE SCALE GENOMIC DNA]</scope>
    <source>
        <strain evidence="14">cv. RG33-2</strain>
    </source>
</reference>
<feature type="chain" id="PRO_5015122421" evidence="10">
    <location>
        <begin position="28"/>
        <end position="330"/>
    </location>
</feature>
<dbReference type="PANTHER" id="PTHR48063:SF81">
    <property type="entry name" value="LEUCINE-RICH REPEAT-CONTAINING N-TERMINAL PLANT-TYPE DOMAIN-CONTAINING PROTEIN"/>
    <property type="match status" value="1"/>
</dbReference>
<dbReference type="InterPro" id="IPR032675">
    <property type="entry name" value="LRR_dom_sf"/>
</dbReference>
<keyword evidence="4 10" id="KW-0732">Signal</keyword>
<dbReference type="Pfam" id="PF08263">
    <property type="entry name" value="LRRNT_2"/>
    <property type="match status" value="1"/>
</dbReference>
<dbReference type="AlphaFoldDB" id="A0A2P5FC37"/>
<feature type="signal peptide" evidence="10">
    <location>
        <begin position="1"/>
        <end position="27"/>
    </location>
</feature>
<organism evidence="13 14">
    <name type="scientific">Trema orientale</name>
    <name type="common">Charcoal tree</name>
    <name type="synonym">Celtis orientalis</name>
    <dbReference type="NCBI Taxonomy" id="63057"/>
    <lineage>
        <taxon>Eukaryota</taxon>
        <taxon>Viridiplantae</taxon>
        <taxon>Streptophyta</taxon>
        <taxon>Embryophyta</taxon>
        <taxon>Tracheophyta</taxon>
        <taxon>Spermatophyta</taxon>
        <taxon>Magnoliopsida</taxon>
        <taxon>eudicotyledons</taxon>
        <taxon>Gunneridae</taxon>
        <taxon>Pentapetalae</taxon>
        <taxon>rosids</taxon>
        <taxon>fabids</taxon>
        <taxon>Rosales</taxon>
        <taxon>Cannabaceae</taxon>
        <taxon>Trema</taxon>
    </lineage>
</organism>
<sequence length="330" mass="36643">MGQSTISLNKFLLVLTILSGLLSLGNVDHDRVVGCIEMERKALLNFKQGLKDPSGQLSSWVGEDCCQWRGVQCNHTTGHAVQLKLRNTNSDMDLNGDGEAAMHALGGEINPSLLSLKDLNYLDLSMNDFGEVQIPHFIGSLEKLAYVNLSGAHFGGAIPTSLVNLSRLSYLDLKNVYFQSNERELHWLSGFSSLKYLHLGGWNLTKAAAHWLQTVNSIPSLLELHLPRCSLTDIPLTLPFINFTSLSVLDLSNNGFNTKIPTWLFNLKSLTHLDLGSNNFQGALPEAIANLTSLQKLDLSQNNLENQLPRNLGKLCNLRTLKLCYQQIYR</sequence>
<keyword evidence="9" id="KW-0325">Glycoprotein</keyword>
<dbReference type="STRING" id="63057.A0A2P5FC37"/>
<dbReference type="InterPro" id="IPR046956">
    <property type="entry name" value="RLP23-like"/>
</dbReference>
<dbReference type="Pfam" id="PF23598">
    <property type="entry name" value="LRR_14"/>
    <property type="match status" value="1"/>
</dbReference>
<evidence type="ECO:0000256" key="8">
    <source>
        <dbReference type="ARBA" id="ARBA00023170"/>
    </source>
</evidence>
<evidence type="ECO:0000256" key="6">
    <source>
        <dbReference type="ARBA" id="ARBA00022989"/>
    </source>
</evidence>
<evidence type="ECO:0000256" key="9">
    <source>
        <dbReference type="ARBA" id="ARBA00023180"/>
    </source>
</evidence>
<dbReference type="Gene3D" id="3.80.10.10">
    <property type="entry name" value="Ribonuclease Inhibitor"/>
    <property type="match status" value="1"/>
</dbReference>
<evidence type="ECO:0000313" key="13">
    <source>
        <dbReference type="EMBL" id="PON95354.1"/>
    </source>
</evidence>
<comment type="subcellular location">
    <subcellularLocation>
        <location evidence="1">Membrane</location>
        <topology evidence="1">Single-pass type I membrane protein</topology>
    </subcellularLocation>
</comment>
<evidence type="ECO:0000313" key="14">
    <source>
        <dbReference type="Proteomes" id="UP000237000"/>
    </source>
</evidence>
<feature type="domain" description="Disease resistance R13L4/SHOC-2-like LRR" evidence="12">
    <location>
        <begin position="177"/>
        <end position="325"/>
    </location>
</feature>
<evidence type="ECO:0000259" key="11">
    <source>
        <dbReference type="Pfam" id="PF08263"/>
    </source>
</evidence>
<dbReference type="SMART" id="SM00369">
    <property type="entry name" value="LRR_TYP"/>
    <property type="match status" value="3"/>
</dbReference>
<dbReference type="GO" id="GO:0016020">
    <property type="term" value="C:membrane"/>
    <property type="evidence" value="ECO:0007669"/>
    <property type="project" value="UniProtKB-SubCell"/>
</dbReference>
<evidence type="ECO:0000256" key="5">
    <source>
        <dbReference type="ARBA" id="ARBA00022737"/>
    </source>
</evidence>
<evidence type="ECO:0000256" key="3">
    <source>
        <dbReference type="ARBA" id="ARBA00022692"/>
    </source>
</evidence>
<keyword evidence="8" id="KW-0675">Receptor</keyword>
<dbReference type="SUPFAM" id="SSF52047">
    <property type="entry name" value="RNI-like"/>
    <property type="match status" value="1"/>
</dbReference>
<dbReference type="InterPro" id="IPR055414">
    <property type="entry name" value="LRR_R13L4/SHOC2-like"/>
</dbReference>
<dbReference type="PANTHER" id="PTHR48063">
    <property type="entry name" value="LRR RECEPTOR-LIKE KINASE"/>
    <property type="match status" value="1"/>
</dbReference>